<proteinExistence type="predicted"/>
<dbReference type="EMBL" id="RCNU01000002">
    <property type="protein sequence ID" value="RWQ98374.1"/>
    <property type="molecule type" value="Genomic_DNA"/>
</dbReference>
<dbReference type="RefSeq" id="XP_028488019.1">
    <property type="nucleotide sequence ID" value="XM_028625739.1"/>
</dbReference>
<dbReference type="Proteomes" id="UP000283841">
    <property type="component" value="Unassembled WGS sequence"/>
</dbReference>
<organism evidence="1 2">
    <name type="scientific">Byssochlamys spectabilis</name>
    <name type="common">Paecilomyces variotii</name>
    <dbReference type="NCBI Taxonomy" id="264951"/>
    <lineage>
        <taxon>Eukaryota</taxon>
        <taxon>Fungi</taxon>
        <taxon>Dikarya</taxon>
        <taxon>Ascomycota</taxon>
        <taxon>Pezizomycotina</taxon>
        <taxon>Eurotiomycetes</taxon>
        <taxon>Eurotiomycetidae</taxon>
        <taxon>Eurotiales</taxon>
        <taxon>Thermoascaceae</taxon>
        <taxon>Paecilomyces</taxon>
    </lineage>
</organism>
<evidence type="ECO:0000313" key="1">
    <source>
        <dbReference type="EMBL" id="RWQ98374.1"/>
    </source>
</evidence>
<evidence type="ECO:0000313" key="2">
    <source>
        <dbReference type="Proteomes" id="UP000283841"/>
    </source>
</evidence>
<name>A0A443I2S9_BYSSP</name>
<dbReference type="GeneID" id="39595016"/>
<gene>
    <name evidence="1" type="ORF">C8Q69DRAFT_169040</name>
</gene>
<reference evidence="1 2" key="1">
    <citation type="journal article" date="2018" name="Front. Microbiol.">
        <title>Genomic and genetic insights into a cosmopolitan fungus, Paecilomyces variotii (Eurotiales).</title>
        <authorList>
            <person name="Urquhart A.S."/>
            <person name="Mondo S.J."/>
            <person name="Makela M.R."/>
            <person name="Hane J.K."/>
            <person name="Wiebenga A."/>
            <person name="He G."/>
            <person name="Mihaltcheva S."/>
            <person name="Pangilinan J."/>
            <person name="Lipzen A."/>
            <person name="Barry K."/>
            <person name="de Vries R.P."/>
            <person name="Grigoriev I.V."/>
            <person name="Idnurm A."/>
        </authorList>
    </citation>
    <scope>NUCLEOTIDE SEQUENCE [LARGE SCALE GENOMIC DNA]</scope>
    <source>
        <strain evidence="1 2">CBS 101075</strain>
    </source>
</reference>
<dbReference type="VEuPathDB" id="FungiDB:C8Q69DRAFT_169040"/>
<accession>A0A443I2S9</accession>
<sequence>MTFQGDCGPGQDVSFSGRPGMVHATVALLLFRLIFSADMVNVPWGWRFPLQSPDDKENRPTRGRIGMSYRRSRRPLKPAQAAAKSSRYLRRQELRSAKGFCPRLGPPSYQTIRDEQEIHKNNQSRGTPYEMIVVEGSCVSIIDVSFLSLYFAFLFAQNEVVCLSTASRGLGSNVDASEGKLSAQRRWRLPSRLGKNRVGFRIANHSG</sequence>
<keyword evidence="2" id="KW-1185">Reference proteome</keyword>
<protein>
    <submittedName>
        <fullName evidence="1">Uncharacterized protein</fullName>
    </submittedName>
</protein>
<dbReference type="AlphaFoldDB" id="A0A443I2S9"/>
<comment type="caution">
    <text evidence="1">The sequence shown here is derived from an EMBL/GenBank/DDBJ whole genome shotgun (WGS) entry which is preliminary data.</text>
</comment>